<gene>
    <name evidence="5" type="ORF">PY01678</name>
</gene>
<evidence type="ECO:0000313" key="5">
    <source>
        <dbReference type="EMBL" id="EAA21038.1"/>
    </source>
</evidence>
<evidence type="ECO:0000313" key="6">
    <source>
        <dbReference type="Proteomes" id="UP000008553"/>
    </source>
</evidence>
<evidence type="ECO:0000256" key="2">
    <source>
        <dbReference type="ARBA" id="ARBA00023315"/>
    </source>
</evidence>
<dbReference type="EMBL" id="AABL01000451">
    <property type="protein sequence ID" value="EAA21038.1"/>
    <property type="molecule type" value="Genomic_DNA"/>
</dbReference>
<evidence type="ECO:0000256" key="3">
    <source>
        <dbReference type="SAM" id="Phobius"/>
    </source>
</evidence>
<comment type="caution">
    <text evidence="5">The sequence shown here is derived from an EMBL/GenBank/DDBJ whole genome shotgun (WGS) entry which is preliminary data.</text>
</comment>
<dbReference type="PANTHER" id="PTHR10434:SF11">
    <property type="entry name" value="1-ACYL-SN-GLYCEROL-3-PHOSPHATE ACYLTRANSFERASE"/>
    <property type="match status" value="1"/>
</dbReference>
<protein>
    <submittedName>
        <fullName evidence="5">1-acyl-sn-glycerol-3-phosphate acyltransferase (Ec 2.3.1.51) (1-agp acyltransferase) (1-agpat) (Lysophosphatidic acid acyltransferase) (Lpaat). [lyme disease spirochete, putative</fullName>
    </submittedName>
</protein>
<dbReference type="SUPFAM" id="SSF69593">
    <property type="entry name" value="Glycerol-3-phosphate (1)-acyltransferase"/>
    <property type="match status" value="1"/>
</dbReference>
<keyword evidence="6" id="KW-1185">Reference proteome</keyword>
<keyword evidence="3" id="KW-1133">Transmembrane helix</keyword>
<dbReference type="SMART" id="SM00563">
    <property type="entry name" value="PlsC"/>
    <property type="match status" value="1"/>
</dbReference>
<feature type="transmembrane region" description="Helical" evidence="3">
    <location>
        <begin position="59"/>
        <end position="81"/>
    </location>
</feature>
<feature type="transmembrane region" description="Helical" evidence="3">
    <location>
        <begin position="21"/>
        <end position="53"/>
    </location>
</feature>
<sequence>METVNKNETKKPDSRIFRVFISGYVITLLILMILTSFVFDIIALVLFLPIVLYSRSFRLFIFGVPFKFFMSLVFSLLNPFWKIKIIKKLKKNYNPSNTILFSNHLSSLDPWTINAFWFKYNMKFICKGSLFKLPICGQILTLAQEIPIHFGKGKGGWEVKKESKENAMKLAKEYTNMNIPIAVFPEGTRSRTGKLQMFKMGFFKFALENNMEILPCALHGSNKLWTLNSLLLNKGTVYVSYGEPFRPTPGMTVEELANKTRNIIFDLIKEFPDYDPNVDQLATEFSQTREQVIHILRGYPQFHYNYTIKNFKQFNIFYKKTI</sequence>
<feature type="domain" description="Phospholipid/glycerol acyltransferase" evidence="4">
    <location>
        <begin position="98"/>
        <end position="221"/>
    </location>
</feature>
<proteinExistence type="predicted"/>
<dbReference type="InterPro" id="IPR002123">
    <property type="entry name" value="Plipid/glycerol_acylTrfase"/>
</dbReference>
<dbReference type="CDD" id="cd07989">
    <property type="entry name" value="LPLAT_AGPAT-like"/>
    <property type="match status" value="1"/>
</dbReference>
<dbReference type="InParanoid" id="Q7PDT4"/>
<keyword evidence="3" id="KW-0472">Membrane</keyword>
<dbReference type="GO" id="GO:0006654">
    <property type="term" value="P:phosphatidic acid biosynthetic process"/>
    <property type="evidence" value="ECO:0007669"/>
    <property type="project" value="TreeGrafter"/>
</dbReference>
<dbReference type="AlphaFoldDB" id="Q7PDT4"/>
<dbReference type="GO" id="GO:0003841">
    <property type="term" value="F:1-acylglycerol-3-phosphate O-acyltransferase activity"/>
    <property type="evidence" value="ECO:0007669"/>
    <property type="project" value="TreeGrafter"/>
</dbReference>
<dbReference type="STRING" id="73239.Q7PDT4"/>
<keyword evidence="3" id="KW-0812">Transmembrane</keyword>
<name>Q7PDT4_PLAYO</name>
<evidence type="ECO:0000256" key="1">
    <source>
        <dbReference type="ARBA" id="ARBA00022679"/>
    </source>
</evidence>
<reference evidence="5 6" key="1">
    <citation type="journal article" date="2002" name="Nature">
        <title>Genome sequence and comparative analysis of the model rodent malaria parasite Plasmodium yoelii yoelii.</title>
        <authorList>
            <person name="Carlton J.M."/>
            <person name="Angiuoli S.V."/>
            <person name="Suh B.B."/>
            <person name="Kooij T.W."/>
            <person name="Pertea M."/>
            <person name="Silva J.C."/>
            <person name="Ermolaeva M.D."/>
            <person name="Allen J.E."/>
            <person name="Selengut J.D."/>
            <person name="Koo H.L."/>
            <person name="Peterson J.D."/>
            <person name="Pop M."/>
            <person name="Kosack D.S."/>
            <person name="Shumway M.F."/>
            <person name="Bidwell S.L."/>
            <person name="Shallom S.J."/>
            <person name="van Aken S.E."/>
            <person name="Riedmuller S.B."/>
            <person name="Feldblyum T.V."/>
            <person name="Cho J.K."/>
            <person name="Quackenbush J."/>
            <person name="Sedegah M."/>
            <person name="Shoaibi A."/>
            <person name="Cummings L.M."/>
            <person name="Florens L."/>
            <person name="Yates J.R."/>
            <person name="Raine J.D."/>
            <person name="Sinden R.E."/>
            <person name="Harris M.A."/>
            <person name="Cunningham D.A."/>
            <person name="Preiser P.R."/>
            <person name="Bergman L.W."/>
            <person name="Vaidya A.B."/>
            <person name="van Lin L.H."/>
            <person name="Janse C.J."/>
            <person name="Waters A.P."/>
            <person name="Smith H.O."/>
            <person name="White O.R."/>
            <person name="Salzberg S.L."/>
            <person name="Venter J.C."/>
            <person name="Fraser C.M."/>
            <person name="Hoffman S.L."/>
            <person name="Gardner M.J."/>
            <person name="Carucci D.J."/>
        </authorList>
    </citation>
    <scope>NUCLEOTIDE SEQUENCE [LARGE SCALE GENOMIC DNA]</scope>
    <source>
        <strain evidence="5 6">17XNL</strain>
    </source>
</reference>
<dbReference type="KEGG" id="pyo:PY17X_1312000"/>
<dbReference type="PANTHER" id="PTHR10434">
    <property type="entry name" value="1-ACYL-SN-GLYCEROL-3-PHOSPHATE ACYLTRANSFERASE"/>
    <property type="match status" value="1"/>
</dbReference>
<organism evidence="5 6">
    <name type="scientific">Plasmodium yoelii yoelii</name>
    <dbReference type="NCBI Taxonomy" id="73239"/>
    <lineage>
        <taxon>Eukaryota</taxon>
        <taxon>Sar</taxon>
        <taxon>Alveolata</taxon>
        <taxon>Apicomplexa</taxon>
        <taxon>Aconoidasida</taxon>
        <taxon>Haemosporida</taxon>
        <taxon>Plasmodiidae</taxon>
        <taxon>Plasmodium</taxon>
        <taxon>Plasmodium (Vinckeia)</taxon>
    </lineage>
</organism>
<dbReference type="GO" id="GO:0005783">
    <property type="term" value="C:endoplasmic reticulum"/>
    <property type="evidence" value="ECO:0007669"/>
    <property type="project" value="TreeGrafter"/>
</dbReference>
<evidence type="ECO:0000259" key="4">
    <source>
        <dbReference type="SMART" id="SM00563"/>
    </source>
</evidence>
<accession>Q7PDT4</accession>
<dbReference type="Proteomes" id="UP000008553">
    <property type="component" value="Unassembled WGS sequence"/>
</dbReference>
<keyword evidence="2 5" id="KW-0012">Acyltransferase</keyword>
<keyword evidence="1" id="KW-0808">Transferase</keyword>
<dbReference type="PaxDb" id="73239-Q7PDT4"/>
<dbReference type="FunCoup" id="Q7PDT4">
    <property type="interactions" value="14"/>
</dbReference>
<dbReference type="Pfam" id="PF01553">
    <property type="entry name" value="Acyltransferase"/>
    <property type="match status" value="1"/>
</dbReference>